<feature type="compositionally biased region" description="Polar residues" evidence="1">
    <location>
        <begin position="30"/>
        <end position="43"/>
    </location>
</feature>
<proteinExistence type="predicted"/>
<keyword evidence="3" id="KW-1185">Reference proteome</keyword>
<accession>I7JUL5</accession>
<dbReference type="STRING" id="1423758.FC41_GL000540"/>
<evidence type="ECO:0000256" key="1">
    <source>
        <dbReference type="SAM" id="MobiDB-lite"/>
    </source>
</evidence>
<gene>
    <name evidence="2" type="ORF">BN55_08245</name>
</gene>
<dbReference type="Gene3D" id="3.40.50.1110">
    <property type="entry name" value="SGNH hydrolase"/>
    <property type="match status" value="1"/>
</dbReference>
<dbReference type="EMBL" id="CAKE01000003">
    <property type="protein sequence ID" value="CCI81486.1"/>
    <property type="molecule type" value="Genomic_DNA"/>
</dbReference>
<dbReference type="RefSeq" id="WP_008470266.1">
    <property type="nucleotide sequence ID" value="NZ_AYZP01000011.1"/>
</dbReference>
<evidence type="ECO:0008006" key="4">
    <source>
        <dbReference type="Google" id="ProtNLM"/>
    </source>
</evidence>
<dbReference type="SUPFAM" id="SSF52266">
    <property type="entry name" value="SGNH hydrolase"/>
    <property type="match status" value="1"/>
</dbReference>
<sequence>MKISRLLINCTILSLTALSFGCQNNKQATNKSASTSVSTTNKQAKPKRVADDLQSKKNKFIFSGTLTKKDKEELAKMNIAAFGDSVMEGCKDDYQKMFPKIQIDAGVSRQASSLPSELAGKNLPDTILIGLGTNGPFSQQQYDQIMKTLGQRQVYWINTNVYKDWRQDVNIMLLHGSQKYKNAHVINWYQYCRNHDDWFWDGIHPNIEGRQKMVDFVGRNLIADEKFK</sequence>
<dbReference type="GeneID" id="82846751"/>
<dbReference type="PATRIC" id="fig|1423758.3.peg.546"/>
<evidence type="ECO:0000313" key="3">
    <source>
        <dbReference type="Proteomes" id="UP000009320"/>
    </source>
</evidence>
<reference evidence="2 3" key="1">
    <citation type="submission" date="2012-06" db="EMBL/GenBank/DDBJ databases">
        <title>Draft Genome Sequence of Lactobacillus hominis Strain CRBIP 24.179T, isolated from human intestine.</title>
        <authorList>
            <person name="Cousin S."/>
            <person name="Ma L."/>
            <person name="Bizet C."/>
            <person name="Loux V."/>
            <person name="Bouchier C."/>
            <person name="Clermont D."/>
            <person name="Creno S."/>
        </authorList>
    </citation>
    <scope>NUCLEOTIDE SEQUENCE [LARGE SCALE GENOMIC DNA]</scope>
    <source>
        <strain evidence="3">CRBIP 24.179T</strain>
    </source>
</reference>
<dbReference type="InterPro" id="IPR036514">
    <property type="entry name" value="SGNH_hydro_sf"/>
</dbReference>
<name>I7JUL5_9LACO</name>
<dbReference type="eggNOG" id="COG2755">
    <property type="taxonomic scope" value="Bacteria"/>
</dbReference>
<comment type="caution">
    <text evidence="2">The sequence shown here is derived from an EMBL/GenBank/DDBJ whole genome shotgun (WGS) entry which is preliminary data.</text>
</comment>
<protein>
    <recommendedName>
        <fullName evidence="4">Acyltransferase</fullName>
    </recommendedName>
</protein>
<feature type="region of interest" description="Disordered" evidence="1">
    <location>
        <begin position="30"/>
        <end position="50"/>
    </location>
</feature>
<dbReference type="Proteomes" id="UP000009320">
    <property type="component" value="Unassembled WGS sequence"/>
</dbReference>
<dbReference type="AlphaFoldDB" id="I7JUL5"/>
<dbReference type="OrthoDB" id="9796461at2"/>
<dbReference type="PROSITE" id="PS51257">
    <property type="entry name" value="PROKAR_LIPOPROTEIN"/>
    <property type="match status" value="1"/>
</dbReference>
<evidence type="ECO:0000313" key="2">
    <source>
        <dbReference type="EMBL" id="CCI81486.1"/>
    </source>
</evidence>
<organism evidence="2 3">
    <name type="scientific">Lactobacillus hominis DSM 23910 = CRBIP 24.179</name>
    <dbReference type="NCBI Taxonomy" id="1423758"/>
    <lineage>
        <taxon>Bacteria</taxon>
        <taxon>Bacillati</taxon>
        <taxon>Bacillota</taxon>
        <taxon>Bacilli</taxon>
        <taxon>Lactobacillales</taxon>
        <taxon>Lactobacillaceae</taxon>
        <taxon>Lactobacillus</taxon>
    </lineage>
</organism>